<evidence type="ECO:0000313" key="3">
    <source>
        <dbReference type="Ensembl" id="ENSPMAP00000007170.1"/>
    </source>
</evidence>
<sequence>RARAIAMAGRNIAYVKPKEPSFLRKFKKDVGFKEGPNVDTKRGPAMMPHRDDDDAEEKEDERPQVVVMKDGDLTEEEARKLQGGASPFVTDDRPADGRILFRKPAKREGGTPDTKASSKSAKRWREGKQEGGRSKKGDSAVKNAKLLSFGEDDDGG</sequence>
<evidence type="ECO:0000259" key="2">
    <source>
        <dbReference type="Pfam" id="PF15377"/>
    </source>
</evidence>
<feature type="compositionally biased region" description="Basic and acidic residues" evidence="1">
    <location>
        <begin position="123"/>
        <end position="139"/>
    </location>
</feature>
<dbReference type="InterPro" id="IPR027911">
    <property type="entry name" value="DUF4604"/>
</dbReference>
<dbReference type="PANTHER" id="PTHR31195:SF2">
    <property type="entry name" value="GEO02494P1"/>
    <property type="match status" value="1"/>
</dbReference>
<dbReference type="HOGENOM" id="CLU_111288_0_0_1"/>
<feature type="domain" description="DUF4604" evidence="2">
    <location>
        <begin position="10"/>
        <end position="153"/>
    </location>
</feature>
<dbReference type="AlphaFoldDB" id="S4RPN4"/>
<name>S4RPN4_PETMA</name>
<reference evidence="3" key="2">
    <citation type="submission" date="2025-09" db="UniProtKB">
        <authorList>
            <consortium name="Ensembl"/>
        </authorList>
    </citation>
    <scope>IDENTIFICATION</scope>
</reference>
<reference evidence="3" key="1">
    <citation type="submission" date="2025-08" db="UniProtKB">
        <authorList>
            <consortium name="Ensembl"/>
        </authorList>
    </citation>
    <scope>IDENTIFICATION</scope>
</reference>
<feature type="compositionally biased region" description="Basic and acidic residues" evidence="1">
    <location>
        <begin position="69"/>
        <end position="80"/>
    </location>
</feature>
<evidence type="ECO:0000256" key="1">
    <source>
        <dbReference type="SAM" id="MobiDB-lite"/>
    </source>
</evidence>
<dbReference type="GeneTree" id="ENSGT00390000001296"/>
<dbReference type="STRING" id="7757.ENSPMAP00000007170"/>
<dbReference type="Ensembl" id="ENSPMAT00000007202.1">
    <property type="protein sequence ID" value="ENSPMAP00000007170.1"/>
    <property type="gene ID" value="ENSPMAG00000006504.1"/>
</dbReference>
<dbReference type="PANTHER" id="PTHR31195">
    <property type="entry name" value="GEO02494P1"/>
    <property type="match status" value="1"/>
</dbReference>
<dbReference type="OMA" id="KRQVGYR"/>
<dbReference type="InterPro" id="IPR040219">
    <property type="entry name" value="KIAA1143-like"/>
</dbReference>
<dbReference type="Pfam" id="PF15377">
    <property type="entry name" value="DUF4604"/>
    <property type="match status" value="1"/>
</dbReference>
<organism evidence="3">
    <name type="scientific">Petromyzon marinus</name>
    <name type="common">Sea lamprey</name>
    <dbReference type="NCBI Taxonomy" id="7757"/>
    <lineage>
        <taxon>Eukaryota</taxon>
        <taxon>Metazoa</taxon>
        <taxon>Chordata</taxon>
        <taxon>Craniata</taxon>
        <taxon>Vertebrata</taxon>
        <taxon>Cyclostomata</taxon>
        <taxon>Hyperoartia</taxon>
        <taxon>Petromyzontiformes</taxon>
        <taxon>Petromyzontidae</taxon>
        <taxon>Petromyzon</taxon>
    </lineage>
</organism>
<accession>S4RPN4</accession>
<feature type="region of interest" description="Disordered" evidence="1">
    <location>
        <begin position="32"/>
        <end position="156"/>
    </location>
</feature>
<proteinExistence type="predicted"/>
<protein>
    <submittedName>
        <fullName evidence="3">Zgc:77056</fullName>
    </submittedName>
</protein>